<dbReference type="GO" id="GO:0031419">
    <property type="term" value="F:cobalamin binding"/>
    <property type="evidence" value="ECO:0007669"/>
    <property type="project" value="UniProtKB-KW"/>
</dbReference>
<dbReference type="EMBL" id="FNTH01000001">
    <property type="protein sequence ID" value="SEE42705.1"/>
    <property type="molecule type" value="Genomic_DNA"/>
</dbReference>
<dbReference type="Gene3D" id="3.40.50.280">
    <property type="entry name" value="Cobalamin-binding domain"/>
    <property type="match status" value="1"/>
</dbReference>
<dbReference type="CDD" id="cd03677">
    <property type="entry name" value="MM_CoA_mutase_beta"/>
    <property type="match status" value="1"/>
</dbReference>
<dbReference type="Gene3D" id="3.20.20.240">
    <property type="entry name" value="Methylmalonyl-CoA mutase"/>
    <property type="match status" value="1"/>
</dbReference>
<dbReference type="SUPFAM" id="SSF52242">
    <property type="entry name" value="Cobalamin (vitamin B12)-binding domain"/>
    <property type="match status" value="1"/>
</dbReference>
<comment type="cofactor">
    <cofactor evidence="1">
        <name>adenosylcob(III)alamin</name>
        <dbReference type="ChEBI" id="CHEBI:18408"/>
    </cofactor>
</comment>
<evidence type="ECO:0000256" key="3">
    <source>
        <dbReference type="ARBA" id="ARBA00022628"/>
    </source>
</evidence>
<dbReference type="Proteomes" id="UP000198992">
    <property type="component" value="Unassembled WGS sequence"/>
</dbReference>
<dbReference type="InterPro" id="IPR006099">
    <property type="entry name" value="MeMalonylCoA_mutase_a/b_cat"/>
</dbReference>
<dbReference type="OrthoDB" id="9762378at2"/>
<dbReference type="InterPro" id="IPR016176">
    <property type="entry name" value="Cbl-dep_enz_cat"/>
</dbReference>
<protein>
    <submittedName>
        <fullName evidence="7">Heterodimeric methylmalonyl-CoA mutase small subunit</fullName>
    </submittedName>
</protein>
<sequence>MTTSTDDLALASDFAPATYDDWRKLVDGVLKGAPFEKLVGKTYDGLRIDPIYRRATNSSPLPGRAAATPWQILQRVDHPDAAAANAQALQDLDNGATGLEFEFAGGPGARGFGLADASKKTLARACGGVHLDAGIMIALNPVIGRENAGETFADMVEARKLDPAKLDLHFNYQALSTIAVRGAAAIAWPNYEKSFGQVVNGLIRRGFKGPFVLADGRPVHDAGGSEVQELAFTLATALAYLRMLEAAGLDLDAARAAVSFRLSADADQFLTMAKFRALRRLWSRIEEACGLAPKPIFVNAQTAWRMLTQRDPNVNMLRATIATFAAGLGGANAITVLPHTLALGLPDDFARRVARNTQLVLLDESNLAKVSDPAAGAGGIETLTSQLCEAAWTLFQEIEKAGGVFTALEQGLLQNKVAATRAQREANVAKRRDVLTGASEFPNLHEADLAVLDVKPSAPVSTAGAKVTFDALAPMRLAQPFEALRDKSDAALKARGARPKIFLANLGTPADFTARATFAKSFFETGGIEAIDSEGIADAAALAAAFKASGAAMACICSSDKVYAVSAVEAAKALHGAGARHIYLAGRPGDQEAALRAAGIGEFVFAGGDALATLRDAYRRMEQA</sequence>
<dbReference type="SUPFAM" id="SSF51703">
    <property type="entry name" value="Cobalamin (vitamin B12)-dependent enzymes"/>
    <property type="match status" value="1"/>
</dbReference>
<proteinExistence type="inferred from homology"/>
<keyword evidence="3" id="KW-0846">Cobalamin</keyword>
<evidence type="ECO:0000259" key="6">
    <source>
        <dbReference type="Pfam" id="PF01642"/>
    </source>
</evidence>
<evidence type="ECO:0000313" key="7">
    <source>
        <dbReference type="EMBL" id="SEE42705.1"/>
    </source>
</evidence>
<keyword evidence="5" id="KW-0170">Cobalt</keyword>
<evidence type="ECO:0000256" key="2">
    <source>
        <dbReference type="ARBA" id="ARBA00008465"/>
    </source>
</evidence>
<dbReference type="GO" id="GO:0016866">
    <property type="term" value="F:intramolecular transferase activity"/>
    <property type="evidence" value="ECO:0007669"/>
    <property type="project" value="InterPro"/>
</dbReference>
<evidence type="ECO:0000313" key="8">
    <source>
        <dbReference type="Proteomes" id="UP000198992"/>
    </source>
</evidence>
<keyword evidence="4" id="KW-0413">Isomerase</keyword>
<name>A0A1H5IR91_9BRAD</name>
<dbReference type="Pfam" id="PF01642">
    <property type="entry name" value="MM_CoA_mutase"/>
    <property type="match status" value="1"/>
</dbReference>
<dbReference type="InterPro" id="IPR036724">
    <property type="entry name" value="Cobalamin-bd_sf"/>
</dbReference>
<dbReference type="AlphaFoldDB" id="A0A1H5IR91"/>
<dbReference type="RefSeq" id="WP_092125169.1">
    <property type="nucleotide sequence ID" value="NZ_FNTH01000001.1"/>
</dbReference>
<dbReference type="PANTHER" id="PTHR48101">
    <property type="entry name" value="METHYLMALONYL-COA MUTASE, MITOCHONDRIAL-RELATED"/>
    <property type="match status" value="1"/>
</dbReference>
<accession>A0A1H5IR91</accession>
<dbReference type="PANTHER" id="PTHR48101:SF4">
    <property type="entry name" value="METHYLMALONYL-COA MUTASE, MITOCHONDRIAL"/>
    <property type="match status" value="1"/>
</dbReference>
<evidence type="ECO:0000256" key="1">
    <source>
        <dbReference type="ARBA" id="ARBA00001922"/>
    </source>
</evidence>
<gene>
    <name evidence="7" type="ORF">SAMN05444164_8056</name>
</gene>
<feature type="domain" description="Methylmalonyl-CoA mutase alpha/beta chain catalytic" evidence="6">
    <location>
        <begin position="211"/>
        <end position="457"/>
    </location>
</feature>
<evidence type="ECO:0000256" key="4">
    <source>
        <dbReference type="ARBA" id="ARBA00023235"/>
    </source>
</evidence>
<organism evidence="7 8">
    <name type="scientific">Bradyrhizobium erythrophlei</name>
    <dbReference type="NCBI Taxonomy" id="1437360"/>
    <lineage>
        <taxon>Bacteria</taxon>
        <taxon>Pseudomonadati</taxon>
        <taxon>Pseudomonadota</taxon>
        <taxon>Alphaproteobacteria</taxon>
        <taxon>Hyphomicrobiales</taxon>
        <taxon>Nitrobacteraceae</taxon>
        <taxon>Bradyrhizobium</taxon>
    </lineage>
</organism>
<comment type="similarity">
    <text evidence="2">Belongs to the methylmalonyl-CoA mutase family.</text>
</comment>
<evidence type="ECO:0000256" key="5">
    <source>
        <dbReference type="ARBA" id="ARBA00023285"/>
    </source>
</evidence>
<dbReference type="GO" id="GO:0046872">
    <property type="term" value="F:metal ion binding"/>
    <property type="evidence" value="ECO:0007669"/>
    <property type="project" value="InterPro"/>
</dbReference>
<reference evidence="7 8" key="1">
    <citation type="submission" date="2016-10" db="EMBL/GenBank/DDBJ databases">
        <authorList>
            <person name="de Groot N.N."/>
        </authorList>
    </citation>
    <scope>NUCLEOTIDE SEQUENCE [LARGE SCALE GENOMIC DNA]</scope>
    <source>
        <strain evidence="7 8">MT12</strain>
    </source>
</reference>